<reference evidence="2" key="2">
    <citation type="submission" date="2022-03" db="EMBL/GenBank/DDBJ databases">
        <title>Draft title - Genomic analysis of global carrot germplasm unveils the trajectory of domestication and the origin of high carotenoid orange carrot.</title>
        <authorList>
            <person name="Iorizzo M."/>
            <person name="Ellison S."/>
            <person name="Senalik D."/>
            <person name="Macko-Podgorni A."/>
            <person name="Grzebelus D."/>
            <person name="Bostan H."/>
            <person name="Rolling W."/>
            <person name="Curaba J."/>
            <person name="Simon P."/>
        </authorList>
    </citation>
    <scope>NUCLEOTIDE SEQUENCE</scope>
    <source>
        <tissue evidence="2">Leaf</tissue>
    </source>
</reference>
<dbReference type="PANTHER" id="PTHR21596">
    <property type="entry name" value="RIBONUCLEASE P SUBUNIT P38"/>
    <property type="match status" value="1"/>
</dbReference>
<dbReference type="Proteomes" id="UP000077755">
    <property type="component" value="Chromosome 5"/>
</dbReference>
<gene>
    <name evidence="2" type="ORF">DCAR_0521631</name>
</gene>
<reference evidence="2" key="1">
    <citation type="journal article" date="2016" name="Nat. Genet.">
        <title>A high-quality carrot genome assembly provides new insights into carotenoid accumulation and asterid genome evolution.</title>
        <authorList>
            <person name="Iorizzo M."/>
            <person name="Ellison S."/>
            <person name="Senalik D."/>
            <person name="Zeng P."/>
            <person name="Satapoomin P."/>
            <person name="Huang J."/>
            <person name="Bowman M."/>
            <person name="Iovene M."/>
            <person name="Sanseverino W."/>
            <person name="Cavagnaro P."/>
            <person name="Yildiz M."/>
            <person name="Macko-Podgorni A."/>
            <person name="Moranska E."/>
            <person name="Grzebelus E."/>
            <person name="Grzebelus D."/>
            <person name="Ashrafi H."/>
            <person name="Zheng Z."/>
            <person name="Cheng S."/>
            <person name="Spooner D."/>
            <person name="Van Deynze A."/>
            <person name="Simon P."/>
        </authorList>
    </citation>
    <scope>NUCLEOTIDE SEQUENCE</scope>
    <source>
        <tissue evidence="2">Leaf</tissue>
    </source>
</reference>
<keyword evidence="3" id="KW-1185">Reference proteome</keyword>
<evidence type="ECO:0000259" key="1">
    <source>
        <dbReference type="Pfam" id="PF03469"/>
    </source>
</evidence>
<accession>A0AAF1B352</accession>
<dbReference type="AlphaFoldDB" id="A0AAF1B352"/>
<sequence>MAMVDDAVSYQNMASLNSTKTDRKILIHVTRLWLSISVEDESFDFLDSRAQAQSSLIKLSWCISRGAFLLIYGLGLKDRPISTASVGVKRLGDLDHKPFVSAAKMKYPAAEAEEKAGEFISLMDSKIREGVINEEDDGIKAIKNEWGDEVYKSVVTALRELNEYNPAGRCPVPELWNFKAGRRATLSESVKFILRLWKTNKRKRT</sequence>
<name>A0AAF1B352_DAUCS</name>
<dbReference type="Pfam" id="PF03469">
    <property type="entry name" value="XH"/>
    <property type="match status" value="1"/>
</dbReference>
<evidence type="ECO:0000313" key="3">
    <source>
        <dbReference type="Proteomes" id="UP000077755"/>
    </source>
</evidence>
<dbReference type="KEGG" id="dcr:108221746"/>
<dbReference type="InterPro" id="IPR045177">
    <property type="entry name" value="FDM1-5/IDN2"/>
</dbReference>
<evidence type="ECO:0000313" key="2">
    <source>
        <dbReference type="EMBL" id="WOH02242.1"/>
    </source>
</evidence>
<dbReference type="InterPro" id="IPR005379">
    <property type="entry name" value="FDM1-5/IDN2_XH"/>
</dbReference>
<feature type="domain" description="Factor of DNA methylation 1-5/IDN2" evidence="1">
    <location>
        <begin position="128"/>
        <end position="203"/>
    </location>
</feature>
<proteinExistence type="predicted"/>
<protein>
    <recommendedName>
        <fullName evidence="1">Factor of DNA methylation 1-5/IDN2 domain-containing protein</fullName>
    </recommendedName>
</protein>
<dbReference type="PANTHER" id="PTHR21596:SF65">
    <property type="entry name" value="PROTEIN INVOLVED IN DE NOVO 2-RELATED"/>
    <property type="match status" value="1"/>
</dbReference>
<organism evidence="2 3">
    <name type="scientific">Daucus carota subsp. sativus</name>
    <name type="common">Carrot</name>
    <dbReference type="NCBI Taxonomy" id="79200"/>
    <lineage>
        <taxon>Eukaryota</taxon>
        <taxon>Viridiplantae</taxon>
        <taxon>Streptophyta</taxon>
        <taxon>Embryophyta</taxon>
        <taxon>Tracheophyta</taxon>
        <taxon>Spermatophyta</taxon>
        <taxon>Magnoliopsida</taxon>
        <taxon>eudicotyledons</taxon>
        <taxon>Gunneridae</taxon>
        <taxon>Pentapetalae</taxon>
        <taxon>asterids</taxon>
        <taxon>campanulids</taxon>
        <taxon>Apiales</taxon>
        <taxon>Apiaceae</taxon>
        <taxon>Apioideae</taxon>
        <taxon>Scandiceae</taxon>
        <taxon>Daucinae</taxon>
        <taxon>Daucus</taxon>
        <taxon>Daucus sect. Daucus</taxon>
    </lineage>
</organism>
<dbReference type="EMBL" id="CP093347">
    <property type="protein sequence ID" value="WOH02242.1"/>
    <property type="molecule type" value="Genomic_DNA"/>
</dbReference>
<dbReference type="GO" id="GO:0080188">
    <property type="term" value="P:gene silencing by siRNA-directed DNA methylation"/>
    <property type="evidence" value="ECO:0007669"/>
    <property type="project" value="InterPro"/>
</dbReference>